<accession>A0A2K1JX55</accession>
<gene>
    <name evidence="4" type="ORF">PHYPA_013234</name>
</gene>
<evidence type="ECO:0000313" key="6">
    <source>
        <dbReference type="Proteomes" id="UP000006727"/>
    </source>
</evidence>
<dbReference type="EMBL" id="ABEU02000010">
    <property type="protein sequence ID" value="PNR46115.1"/>
    <property type="molecule type" value="Genomic_DNA"/>
</dbReference>
<dbReference type="SUPFAM" id="SSF50965">
    <property type="entry name" value="Galactose oxidase, central domain"/>
    <property type="match status" value="1"/>
</dbReference>
<dbReference type="InterPro" id="IPR037293">
    <property type="entry name" value="Gal_Oxidase_central_sf"/>
</dbReference>
<dbReference type="InterPro" id="IPR013783">
    <property type="entry name" value="Ig-like_fold"/>
</dbReference>
<dbReference type="InterPro" id="IPR011043">
    <property type="entry name" value="Gal_Oxase/kelch_b-propeller"/>
</dbReference>
<name>A0A2K1JX55_PHYPA</name>
<keyword evidence="6" id="KW-1185">Reference proteome</keyword>
<feature type="domain" description="Glyoxal oxidase N-terminal" evidence="2">
    <location>
        <begin position="34"/>
        <end position="138"/>
    </location>
</feature>
<evidence type="ECO:0000256" key="1">
    <source>
        <dbReference type="ARBA" id="ARBA00022729"/>
    </source>
</evidence>
<evidence type="ECO:0000259" key="3">
    <source>
        <dbReference type="Pfam" id="PF09118"/>
    </source>
</evidence>
<dbReference type="InterPro" id="IPR009880">
    <property type="entry name" value="Glyoxal_oxidase_N"/>
</dbReference>
<dbReference type="EnsemblPlants" id="Pp3c10_460V3.1">
    <property type="protein sequence ID" value="Pp3c10_460V3.1"/>
    <property type="gene ID" value="Pp3c10_460"/>
</dbReference>
<dbReference type="Pfam" id="PF07250">
    <property type="entry name" value="Glyoxal_oxid_N"/>
    <property type="match status" value="2"/>
</dbReference>
<evidence type="ECO:0000313" key="5">
    <source>
        <dbReference type="EnsemblPlants" id="Pp3c10_460V3.1"/>
    </source>
</evidence>
<feature type="domain" description="Galactose oxidase-like Early set" evidence="3">
    <location>
        <begin position="306"/>
        <end position="364"/>
    </location>
</feature>
<reference evidence="4 6" key="2">
    <citation type="journal article" date="2018" name="Plant J.">
        <title>The Physcomitrella patens chromosome-scale assembly reveals moss genome structure and evolution.</title>
        <authorList>
            <person name="Lang D."/>
            <person name="Ullrich K.K."/>
            <person name="Murat F."/>
            <person name="Fuchs J."/>
            <person name="Jenkins J."/>
            <person name="Haas F.B."/>
            <person name="Piednoel M."/>
            <person name="Gundlach H."/>
            <person name="Van Bel M."/>
            <person name="Meyberg R."/>
            <person name="Vives C."/>
            <person name="Morata J."/>
            <person name="Symeonidi A."/>
            <person name="Hiss M."/>
            <person name="Muchero W."/>
            <person name="Kamisugi Y."/>
            <person name="Saleh O."/>
            <person name="Blanc G."/>
            <person name="Decker E.L."/>
            <person name="van Gessel N."/>
            <person name="Grimwood J."/>
            <person name="Hayes R.D."/>
            <person name="Graham S.W."/>
            <person name="Gunter L.E."/>
            <person name="McDaniel S.F."/>
            <person name="Hoernstein S.N.W."/>
            <person name="Larsson A."/>
            <person name="Li F.W."/>
            <person name="Perroud P.F."/>
            <person name="Phillips J."/>
            <person name="Ranjan P."/>
            <person name="Rokshar D.S."/>
            <person name="Rothfels C.J."/>
            <person name="Schneider L."/>
            <person name="Shu S."/>
            <person name="Stevenson D.W."/>
            <person name="Thummler F."/>
            <person name="Tillich M."/>
            <person name="Villarreal Aguilar J.C."/>
            <person name="Widiez T."/>
            <person name="Wong G.K."/>
            <person name="Wymore A."/>
            <person name="Zhang Y."/>
            <person name="Zimmer A.D."/>
            <person name="Quatrano R.S."/>
            <person name="Mayer K.F.X."/>
            <person name="Goodstein D."/>
            <person name="Casacuberta J.M."/>
            <person name="Vandepoele K."/>
            <person name="Reski R."/>
            <person name="Cuming A.C."/>
            <person name="Tuskan G.A."/>
            <person name="Maumus F."/>
            <person name="Salse J."/>
            <person name="Schmutz J."/>
            <person name="Rensing S.A."/>
        </authorList>
    </citation>
    <scope>NUCLEOTIDE SEQUENCE [LARGE SCALE GENOMIC DNA]</scope>
    <source>
        <strain evidence="5 6">cv. Gransden 2004</strain>
    </source>
</reference>
<dbReference type="AlphaFoldDB" id="A0A2K1JX55"/>
<dbReference type="Gene3D" id="2.60.40.10">
    <property type="entry name" value="Immunoglobulins"/>
    <property type="match status" value="1"/>
</dbReference>
<keyword evidence="1" id="KW-0732">Signal</keyword>
<dbReference type="SUPFAM" id="SSF81296">
    <property type="entry name" value="E set domains"/>
    <property type="match status" value="1"/>
</dbReference>
<dbReference type="InParanoid" id="A0A2K1JX55"/>
<dbReference type="Pfam" id="PF09118">
    <property type="entry name" value="GO-like_E_set"/>
    <property type="match status" value="1"/>
</dbReference>
<feature type="domain" description="Glyoxal oxidase N-terminal" evidence="2">
    <location>
        <begin position="141"/>
        <end position="294"/>
    </location>
</feature>
<dbReference type="Proteomes" id="UP000006727">
    <property type="component" value="Chromosome 10"/>
</dbReference>
<dbReference type="InterPro" id="IPR015202">
    <property type="entry name" value="GO-like_E_set"/>
</dbReference>
<evidence type="ECO:0000259" key="2">
    <source>
        <dbReference type="Pfam" id="PF07250"/>
    </source>
</evidence>
<proteinExistence type="predicted"/>
<protein>
    <recommendedName>
        <fullName evidence="7">Galactose oxidase-like Early set domain-containing protein</fullName>
    </recommendedName>
</protein>
<organism evidence="4">
    <name type="scientific">Physcomitrium patens</name>
    <name type="common">Spreading-leaved earth moss</name>
    <name type="synonym">Physcomitrella patens</name>
    <dbReference type="NCBI Taxonomy" id="3218"/>
    <lineage>
        <taxon>Eukaryota</taxon>
        <taxon>Viridiplantae</taxon>
        <taxon>Streptophyta</taxon>
        <taxon>Embryophyta</taxon>
        <taxon>Bryophyta</taxon>
        <taxon>Bryophytina</taxon>
        <taxon>Bryopsida</taxon>
        <taxon>Funariidae</taxon>
        <taxon>Funariales</taxon>
        <taxon>Funariaceae</taxon>
        <taxon>Physcomitrium</taxon>
    </lineage>
</organism>
<dbReference type="Gramene" id="Pp3c10_460V3.1">
    <property type="protein sequence ID" value="Pp3c10_460V3.1"/>
    <property type="gene ID" value="Pp3c10_460"/>
</dbReference>
<evidence type="ECO:0000313" key="4">
    <source>
        <dbReference type="EMBL" id="PNR46115.1"/>
    </source>
</evidence>
<dbReference type="Gene3D" id="2.130.10.80">
    <property type="entry name" value="Galactose oxidase/kelch, beta-propeller"/>
    <property type="match status" value="1"/>
</dbReference>
<evidence type="ECO:0008006" key="7">
    <source>
        <dbReference type="Google" id="ProtNLM"/>
    </source>
</evidence>
<dbReference type="STRING" id="3218.A0A2K1JX55"/>
<reference evidence="4 6" key="1">
    <citation type="journal article" date="2008" name="Science">
        <title>The Physcomitrella genome reveals evolutionary insights into the conquest of land by plants.</title>
        <authorList>
            <person name="Rensing S."/>
            <person name="Lang D."/>
            <person name="Zimmer A."/>
            <person name="Terry A."/>
            <person name="Salamov A."/>
            <person name="Shapiro H."/>
            <person name="Nishiyama T."/>
            <person name="Perroud P.-F."/>
            <person name="Lindquist E."/>
            <person name="Kamisugi Y."/>
            <person name="Tanahashi T."/>
            <person name="Sakakibara K."/>
            <person name="Fujita T."/>
            <person name="Oishi K."/>
            <person name="Shin-I T."/>
            <person name="Kuroki Y."/>
            <person name="Toyoda A."/>
            <person name="Suzuki Y."/>
            <person name="Hashimoto A."/>
            <person name="Yamaguchi K."/>
            <person name="Sugano A."/>
            <person name="Kohara Y."/>
            <person name="Fujiyama A."/>
            <person name="Anterola A."/>
            <person name="Aoki S."/>
            <person name="Ashton N."/>
            <person name="Barbazuk W.B."/>
            <person name="Barker E."/>
            <person name="Bennetzen J."/>
            <person name="Bezanilla M."/>
            <person name="Blankenship R."/>
            <person name="Cho S.H."/>
            <person name="Dutcher S."/>
            <person name="Estelle M."/>
            <person name="Fawcett J.A."/>
            <person name="Gundlach H."/>
            <person name="Hanada K."/>
            <person name="Heyl A."/>
            <person name="Hicks K.A."/>
            <person name="Hugh J."/>
            <person name="Lohr M."/>
            <person name="Mayer K."/>
            <person name="Melkozernov A."/>
            <person name="Murata T."/>
            <person name="Nelson D."/>
            <person name="Pils B."/>
            <person name="Prigge M."/>
            <person name="Reiss B."/>
            <person name="Renner T."/>
            <person name="Rombauts S."/>
            <person name="Rushton P."/>
            <person name="Sanderfoot A."/>
            <person name="Schween G."/>
            <person name="Shiu S.-H."/>
            <person name="Stueber K."/>
            <person name="Theodoulou F.L."/>
            <person name="Tu H."/>
            <person name="Van de Peer Y."/>
            <person name="Verrier P.J."/>
            <person name="Waters E."/>
            <person name="Wood A."/>
            <person name="Yang L."/>
            <person name="Cove D."/>
            <person name="Cuming A."/>
            <person name="Hasebe M."/>
            <person name="Lucas S."/>
            <person name="Mishler D.B."/>
            <person name="Reski R."/>
            <person name="Grigoriev I."/>
            <person name="Quatrano R.S."/>
            <person name="Boore J.L."/>
        </authorList>
    </citation>
    <scope>NUCLEOTIDE SEQUENCE [LARGE SCALE GENOMIC DNA]</scope>
    <source>
        <strain evidence="5 6">cv. Gransden 2004</strain>
    </source>
</reference>
<dbReference type="InterPro" id="IPR014756">
    <property type="entry name" value="Ig_E-set"/>
</dbReference>
<sequence>MIQLENYESWNFQLTAMHYFSDNTKFCGLNLLDLQIRTFAPCGDGKCDWVESETQLQNGRWYASNQILPDGTQIIVGGRSVTTVEYVPANRRGTYNLDLLVKTNDAEMDNLYPFVHLLPNNQLFIFANRDSILYDWQTGGFSNPEVVVCGGAAYGAYLSGNTGVGTSQTCGRIAPLVEGAGWAMEDMPQKRTMGDMVILPTRDVLIINGAGNGAQGWGGATNPVQAPNLYNPYNAPGTRFSTLTGTNIPRVYHSTANLLQDGRILPAGSNTHQFYTFTGYQPTELRIETFSPPYFGATQVYLKKAPGGLGYGDDFTAVVKATTPTTIELNLVNAPFVTHSYAMGQRLLQLAVSPPAQNSYSIEVFAFIPSKFCEYRGQGFD</sequence>
<dbReference type="PANTHER" id="PTHR32208:SF99">
    <property type="entry name" value="GLYOXAL OR GALACTOSE OXIDASE"/>
    <property type="match status" value="1"/>
</dbReference>
<dbReference type="PANTHER" id="PTHR32208">
    <property type="entry name" value="SECRETED PROTEIN-RELATED"/>
    <property type="match status" value="1"/>
</dbReference>
<reference evidence="5" key="3">
    <citation type="submission" date="2020-12" db="UniProtKB">
        <authorList>
            <consortium name="EnsemblPlants"/>
        </authorList>
    </citation>
    <scope>IDENTIFICATION</scope>
</reference>